<feature type="region of interest" description="Disordered" evidence="13">
    <location>
        <begin position="298"/>
        <end position="320"/>
    </location>
</feature>
<feature type="compositionally biased region" description="Polar residues" evidence="13">
    <location>
        <begin position="61"/>
        <end position="73"/>
    </location>
</feature>
<evidence type="ECO:0000256" key="11">
    <source>
        <dbReference type="ARBA" id="ARBA00070331"/>
    </source>
</evidence>
<protein>
    <recommendedName>
        <fullName evidence="11">Transcription factor SOX-30</fullName>
    </recommendedName>
</protein>
<dbReference type="OrthoDB" id="6247875at2759"/>
<name>A0A3B4DC07_PYGNA</name>
<dbReference type="OMA" id="WIYQPRP"/>
<evidence type="ECO:0000256" key="5">
    <source>
        <dbReference type="ARBA" id="ARBA00023125"/>
    </source>
</evidence>
<dbReference type="FunFam" id="1.10.30.10:FF:000027">
    <property type="entry name" value="Transcription factor SOX-30"/>
    <property type="match status" value="1"/>
</dbReference>
<dbReference type="GO" id="GO:0001228">
    <property type="term" value="F:DNA-binding transcription activator activity, RNA polymerase II-specific"/>
    <property type="evidence" value="ECO:0007669"/>
    <property type="project" value="UniProtKB-ARBA"/>
</dbReference>
<dbReference type="GO" id="GO:0005737">
    <property type="term" value="C:cytoplasm"/>
    <property type="evidence" value="ECO:0007669"/>
    <property type="project" value="UniProtKB-SubCell"/>
</dbReference>
<sequence>MDRHPKRRAQLTFGRGERTKAGEFVPKITTKDIDILKSDWLGRSRIAKVDDGQKQPLLSRVNGTAGRSNTAVTSAKRAEHSENDKLANESSPENDGIQSVEPTLTPAASLPVLLFKEEDDSTLKITGVFSLKAQEDMQHRQRHDIDDLSNAVQSDVILPFKRPPAQLLSKVKVNTEGVNLTQSPLGVGDRSVKQFKDKKGCVKRPMNAFMLWAMIHRPALSIANPKASNADISVQLGLEWSKLTDKQKMPYYEEAQRLKIRHMQEFPDWIYQPRTGKKCFTPGVGTSVVTTQSWSLPVPAQTQSPAPNPTTVVSTSSKSSELQTSLMLPGQNPPVSMMTRITAPSMSQATNAAPVFLQASPSESFSHGKLLAVTSHRRPDLQPNHSSTLDMPRPGVLISSSGGHQMPGIGHLYSPALLHSSNTIFASPCAFPPTLFMPGPQFFPTGNLPYAEYSSRITDYDNLLRKHEALFSTLNHEYAIHADSGRQSHSQGPSTSAEFPNSVPALDKRALESIFNHPSPEISLGRQKNNISEVDEGGEIRTLRVL</sequence>
<keyword evidence="7" id="KW-0804">Transcription</keyword>
<dbReference type="PROSITE" id="PS50118">
    <property type="entry name" value="HMG_BOX_2"/>
    <property type="match status" value="1"/>
</dbReference>
<keyword evidence="2" id="KW-0963">Cytoplasm</keyword>
<reference evidence="15 16" key="1">
    <citation type="submission" date="2020-10" db="EMBL/GenBank/DDBJ databases">
        <title>Pygocentrus nattereri (red-bellied piranha) genome, fPygNat1, primary haplotype.</title>
        <authorList>
            <person name="Myers G."/>
            <person name="Meyer A."/>
            <person name="Karagic N."/>
            <person name="Pippel M."/>
            <person name="Winkler S."/>
            <person name="Tracey A."/>
            <person name="Wood J."/>
            <person name="Formenti G."/>
            <person name="Howe K."/>
            <person name="Fedrigo O."/>
            <person name="Jarvis E.D."/>
        </authorList>
    </citation>
    <scope>NUCLEOTIDE SEQUENCE [LARGE SCALE GENOMIC DNA]</scope>
</reference>
<dbReference type="CDD" id="cd22033">
    <property type="entry name" value="HMG-box_SoxH_SOX30"/>
    <property type="match status" value="1"/>
</dbReference>
<evidence type="ECO:0000259" key="14">
    <source>
        <dbReference type="PROSITE" id="PS50118"/>
    </source>
</evidence>
<feature type="DNA-binding region" description="HMG box" evidence="12">
    <location>
        <begin position="202"/>
        <end position="270"/>
    </location>
</feature>
<evidence type="ECO:0000256" key="3">
    <source>
        <dbReference type="ARBA" id="ARBA00022491"/>
    </source>
</evidence>
<dbReference type="STRING" id="42514.ENSPNAP00000020611"/>
<evidence type="ECO:0000256" key="9">
    <source>
        <dbReference type="ARBA" id="ARBA00054217"/>
    </source>
</evidence>
<evidence type="ECO:0000256" key="1">
    <source>
        <dbReference type="ARBA" id="ARBA00004496"/>
    </source>
</evidence>
<keyword evidence="8 12" id="KW-0539">Nucleus</keyword>
<dbReference type="InterPro" id="IPR052856">
    <property type="entry name" value="SOX30_TF"/>
</dbReference>
<keyword evidence="3" id="KW-0678">Repressor</keyword>
<evidence type="ECO:0000256" key="6">
    <source>
        <dbReference type="ARBA" id="ARBA00023159"/>
    </source>
</evidence>
<keyword evidence="6" id="KW-0010">Activator</keyword>
<dbReference type="AlphaFoldDB" id="A0A3B4DC07"/>
<evidence type="ECO:0000256" key="7">
    <source>
        <dbReference type="ARBA" id="ARBA00023163"/>
    </source>
</evidence>
<dbReference type="Ensembl" id="ENSPNAT00000040109.2">
    <property type="protein sequence ID" value="ENSPNAP00000020611.1"/>
    <property type="gene ID" value="ENSPNAG00000027492.2"/>
</dbReference>
<feature type="compositionally biased region" description="Polar residues" evidence="13">
    <location>
        <begin position="88"/>
        <end position="102"/>
    </location>
</feature>
<dbReference type="Proteomes" id="UP001501920">
    <property type="component" value="Chromosome 16"/>
</dbReference>
<dbReference type="InterPro" id="IPR036910">
    <property type="entry name" value="HMG_box_dom_sf"/>
</dbReference>
<dbReference type="PANTHER" id="PTHR47279:SF1">
    <property type="entry name" value="TRANSCRIPTION FACTOR SOX-30"/>
    <property type="match status" value="1"/>
</dbReference>
<dbReference type="InterPro" id="IPR009071">
    <property type="entry name" value="HMG_box_dom"/>
</dbReference>
<organism evidence="15 16">
    <name type="scientific">Pygocentrus nattereri</name>
    <name type="common">Red-bellied piranha</name>
    <dbReference type="NCBI Taxonomy" id="42514"/>
    <lineage>
        <taxon>Eukaryota</taxon>
        <taxon>Metazoa</taxon>
        <taxon>Chordata</taxon>
        <taxon>Craniata</taxon>
        <taxon>Vertebrata</taxon>
        <taxon>Euteleostomi</taxon>
        <taxon>Actinopterygii</taxon>
        <taxon>Neopterygii</taxon>
        <taxon>Teleostei</taxon>
        <taxon>Ostariophysi</taxon>
        <taxon>Characiformes</taxon>
        <taxon>Characoidei</taxon>
        <taxon>Pygocentrus</taxon>
    </lineage>
</organism>
<feature type="region of interest" description="Disordered" evidence="13">
    <location>
        <begin position="57"/>
        <end position="102"/>
    </location>
</feature>
<comment type="subunit">
    <text evidence="10">Interacts with CTNNB1, competitively inhibiting CTNNB1-TCF7L2/TCF4 interaction.</text>
</comment>
<evidence type="ECO:0000256" key="4">
    <source>
        <dbReference type="ARBA" id="ARBA00023015"/>
    </source>
</evidence>
<reference evidence="15" key="2">
    <citation type="submission" date="2025-08" db="UniProtKB">
        <authorList>
            <consortium name="Ensembl"/>
        </authorList>
    </citation>
    <scope>IDENTIFICATION</scope>
</reference>
<keyword evidence="16" id="KW-1185">Reference proteome</keyword>
<feature type="domain" description="HMG box" evidence="14">
    <location>
        <begin position="202"/>
        <end position="270"/>
    </location>
</feature>
<dbReference type="RefSeq" id="XP_017576748.1">
    <property type="nucleotide sequence ID" value="XM_017721259.2"/>
</dbReference>
<dbReference type="SMART" id="SM00398">
    <property type="entry name" value="HMG"/>
    <property type="match status" value="1"/>
</dbReference>
<feature type="compositionally biased region" description="Low complexity" evidence="13">
    <location>
        <begin position="310"/>
        <end position="320"/>
    </location>
</feature>
<reference evidence="15" key="3">
    <citation type="submission" date="2025-09" db="UniProtKB">
        <authorList>
            <consortium name="Ensembl"/>
        </authorList>
    </citation>
    <scope>IDENTIFICATION</scope>
</reference>
<dbReference type="SUPFAM" id="SSF47095">
    <property type="entry name" value="HMG-box"/>
    <property type="match status" value="1"/>
</dbReference>
<dbReference type="GeneID" id="108441633"/>
<comment type="function">
    <text evidence="9">Acts both as a transcriptional activator and a repressor. Binds to the DNA sequence 5'-ACAAT-3' and shows a preference for guanine residues surrounding this core motif. Binds to its own promoter and activates its own transcription. Required to activate the expression of postmeiotic genes involved in spermiogenesis. Binds to the promoter region of CTNNB1 and represses its transcription which leads to inhibition of Wnt signaling. Also inhibits Wnt signaling by binding to the CTNNB1 protein, preventing interaction of CTNNB1 with TCF7L2/TCF4.</text>
</comment>
<keyword evidence="4" id="KW-0805">Transcription regulation</keyword>
<dbReference type="Pfam" id="PF00505">
    <property type="entry name" value="HMG_box"/>
    <property type="match status" value="1"/>
</dbReference>
<dbReference type="Gene3D" id="1.10.30.10">
    <property type="entry name" value="High mobility group box domain"/>
    <property type="match status" value="1"/>
</dbReference>
<comment type="subcellular location">
    <subcellularLocation>
        <location evidence="1">Cytoplasm</location>
    </subcellularLocation>
</comment>
<proteinExistence type="predicted"/>
<evidence type="ECO:0000256" key="2">
    <source>
        <dbReference type="ARBA" id="ARBA00022490"/>
    </source>
</evidence>
<evidence type="ECO:0000256" key="12">
    <source>
        <dbReference type="PROSITE-ProRule" id="PRU00267"/>
    </source>
</evidence>
<feature type="compositionally biased region" description="Basic and acidic residues" evidence="13">
    <location>
        <begin position="76"/>
        <end position="87"/>
    </location>
</feature>
<dbReference type="GO" id="GO:1990837">
    <property type="term" value="F:sequence-specific double-stranded DNA binding"/>
    <property type="evidence" value="ECO:0007669"/>
    <property type="project" value="TreeGrafter"/>
</dbReference>
<evidence type="ECO:0000313" key="15">
    <source>
        <dbReference type="Ensembl" id="ENSPNAP00000020611.1"/>
    </source>
</evidence>
<evidence type="ECO:0000256" key="8">
    <source>
        <dbReference type="ARBA" id="ARBA00023242"/>
    </source>
</evidence>
<evidence type="ECO:0000256" key="13">
    <source>
        <dbReference type="SAM" id="MobiDB-lite"/>
    </source>
</evidence>
<feature type="region of interest" description="Disordered" evidence="13">
    <location>
        <begin position="1"/>
        <end position="23"/>
    </location>
</feature>
<evidence type="ECO:0000256" key="10">
    <source>
        <dbReference type="ARBA" id="ARBA00063959"/>
    </source>
</evidence>
<dbReference type="GeneTree" id="ENSGT00940000161042"/>
<dbReference type="GO" id="GO:0005634">
    <property type="term" value="C:nucleus"/>
    <property type="evidence" value="ECO:0007669"/>
    <property type="project" value="UniProtKB-UniRule"/>
</dbReference>
<dbReference type="PANTHER" id="PTHR47279">
    <property type="entry name" value="TRANSCRIPTION FACTOR SOX-30"/>
    <property type="match status" value="1"/>
</dbReference>
<keyword evidence="5 12" id="KW-0238">DNA-binding</keyword>
<accession>A0A3B4DC07</accession>
<evidence type="ECO:0000313" key="16">
    <source>
        <dbReference type="Proteomes" id="UP001501920"/>
    </source>
</evidence>